<keyword evidence="1" id="KW-1133">Transmembrane helix</keyword>
<comment type="caution">
    <text evidence="2">The sequence shown here is derived from an EMBL/GenBank/DDBJ whole genome shotgun (WGS) entry which is preliminary data.</text>
</comment>
<gene>
    <name evidence="2" type="ORF">T4D_15949</name>
</gene>
<evidence type="ECO:0000256" key="1">
    <source>
        <dbReference type="SAM" id="Phobius"/>
    </source>
</evidence>
<evidence type="ECO:0000313" key="3">
    <source>
        <dbReference type="Proteomes" id="UP000054995"/>
    </source>
</evidence>
<accession>A0A0V1FNI3</accession>
<reference evidence="2 3" key="1">
    <citation type="submission" date="2015-01" db="EMBL/GenBank/DDBJ databases">
        <title>Evolution of Trichinella species and genotypes.</title>
        <authorList>
            <person name="Korhonen P.K."/>
            <person name="Edoardo P."/>
            <person name="Giuseppe L.R."/>
            <person name="Gasser R.B."/>
        </authorList>
    </citation>
    <scope>NUCLEOTIDE SEQUENCE [LARGE SCALE GENOMIC DNA]</scope>
    <source>
        <strain evidence="2">ISS470</strain>
    </source>
</reference>
<organism evidence="2 3">
    <name type="scientific">Trichinella pseudospiralis</name>
    <name type="common">Parasitic roundworm</name>
    <dbReference type="NCBI Taxonomy" id="6337"/>
    <lineage>
        <taxon>Eukaryota</taxon>
        <taxon>Metazoa</taxon>
        <taxon>Ecdysozoa</taxon>
        <taxon>Nematoda</taxon>
        <taxon>Enoplea</taxon>
        <taxon>Dorylaimia</taxon>
        <taxon>Trichinellida</taxon>
        <taxon>Trichinellidae</taxon>
        <taxon>Trichinella</taxon>
    </lineage>
</organism>
<dbReference type="AlphaFoldDB" id="A0A0V1FNI3"/>
<dbReference type="EMBL" id="JYDT01000053">
    <property type="protein sequence ID" value="KRY87579.1"/>
    <property type="molecule type" value="Genomic_DNA"/>
</dbReference>
<keyword evidence="1" id="KW-0472">Membrane</keyword>
<protein>
    <submittedName>
        <fullName evidence="2">Uncharacterized protein</fullName>
    </submittedName>
</protein>
<proteinExistence type="predicted"/>
<name>A0A0V1FNI3_TRIPS</name>
<sequence>MLIFPTVPPPPLENTLLTVLTTIGNVVFSLFWFTKFPINCSSTHQCCASSRLDEFKFNQPAVNICQLYARSDGTCMSNFREYLSLLFTHFPRPPPDSFL</sequence>
<feature type="transmembrane region" description="Helical" evidence="1">
    <location>
        <begin position="15"/>
        <end position="33"/>
    </location>
</feature>
<keyword evidence="3" id="KW-1185">Reference proteome</keyword>
<evidence type="ECO:0000313" key="2">
    <source>
        <dbReference type="EMBL" id="KRY87579.1"/>
    </source>
</evidence>
<dbReference type="Proteomes" id="UP000054995">
    <property type="component" value="Unassembled WGS sequence"/>
</dbReference>
<keyword evidence="1" id="KW-0812">Transmembrane</keyword>